<name>A0ABQ9GZE9_9NEOP</name>
<proteinExistence type="predicted"/>
<protein>
    <submittedName>
        <fullName evidence="1">Uncharacterized protein</fullName>
    </submittedName>
</protein>
<gene>
    <name evidence="1" type="ORF">PR048_021868</name>
</gene>
<keyword evidence="2" id="KW-1185">Reference proteome</keyword>
<reference evidence="1 2" key="1">
    <citation type="submission" date="2023-02" db="EMBL/GenBank/DDBJ databases">
        <title>LHISI_Scaffold_Assembly.</title>
        <authorList>
            <person name="Stuart O.P."/>
            <person name="Cleave R."/>
            <person name="Magrath M.J.L."/>
            <person name="Mikheyev A.S."/>
        </authorList>
    </citation>
    <scope>NUCLEOTIDE SEQUENCE [LARGE SCALE GENOMIC DNA]</scope>
    <source>
        <strain evidence="1">Daus_M_001</strain>
        <tissue evidence="1">Leg muscle</tissue>
    </source>
</reference>
<evidence type="ECO:0000313" key="1">
    <source>
        <dbReference type="EMBL" id="KAJ8877414.1"/>
    </source>
</evidence>
<comment type="caution">
    <text evidence="1">The sequence shown here is derived from an EMBL/GenBank/DDBJ whole genome shotgun (WGS) entry which is preliminary data.</text>
</comment>
<dbReference type="Proteomes" id="UP001159363">
    <property type="component" value="Chromosome 7"/>
</dbReference>
<organism evidence="1 2">
    <name type="scientific">Dryococelus australis</name>
    <dbReference type="NCBI Taxonomy" id="614101"/>
    <lineage>
        <taxon>Eukaryota</taxon>
        <taxon>Metazoa</taxon>
        <taxon>Ecdysozoa</taxon>
        <taxon>Arthropoda</taxon>
        <taxon>Hexapoda</taxon>
        <taxon>Insecta</taxon>
        <taxon>Pterygota</taxon>
        <taxon>Neoptera</taxon>
        <taxon>Polyneoptera</taxon>
        <taxon>Phasmatodea</taxon>
        <taxon>Verophasmatodea</taxon>
        <taxon>Anareolatae</taxon>
        <taxon>Phasmatidae</taxon>
        <taxon>Eurycanthinae</taxon>
        <taxon>Dryococelus</taxon>
    </lineage>
</organism>
<accession>A0ABQ9GZE9</accession>
<dbReference type="EMBL" id="JARBHB010000008">
    <property type="protein sequence ID" value="KAJ8877414.1"/>
    <property type="molecule type" value="Genomic_DNA"/>
</dbReference>
<evidence type="ECO:0000313" key="2">
    <source>
        <dbReference type="Proteomes" id="UP001159363"/>
    </source>
</evidence>
<sequence>MTRLAEVALRLASAHSLATLQEPAAATSPSQEHPGTLAWDMVLGIGRIRSVQDGGDVVQWAAKPRGSSGARRKELIFGVRCNARRPAHPLSSRTGRFGLHSAVPVDVDVSETRLQVTVSCLINATVIKTGVPSDNPPDKSDIRHISLMQKFGTASPESYPASGWWCGHYTALRSHKRCRSREHKYVTRAWNWRAFLMQPAVLEPHPSCHFTSLPPTLLRANLPSSLSTLDSRFCACGKRGGRLHRSVDFLVVLRLPLPALCPVDYIPTGAEDLIVKPLTISRLSLLFPFKLPHSSSRDDTLRPMGRRLGALRVEQEAFNTLSQQRRGAPGGARRNYARRNDLRRARWEQHLPCAPLAPLPATATPQLLCSQASPLKYTILHNQALVKPSVRRRSILISITFVVSQDLAVNSRPNLFTRSLIPDPGVPGCCHLTPTTLPSTALLPRGRGGVVVRPLAFHLGESGSIPGGAAAVPSLVGIVPGTMPLFGVFSRGSPVYPALTLWRRSTLTSLHPHPFPRPDVKVVAWANSRTVCTAPAENVFVKKPSNVVSAEGLIETHYRRQDLRVEAIRVDAHISVAPSAPMLLGLRRAEFLRPGGHLRQNPNRHLGFMIRRAGNFNAPSKIEALAKNRQVQDGGESALRDDDTDGVAKTTCDRLAWLATGVPR</sequence>